<sequence length="77" mass="8038">MLRKTRRNVLRGAIVAVAAVTGVALLGAPAFAATYGGTYSSTMACQVNGAAYILQHPGYHSFDCVPNGNGQVVLWVN</sequence>
<keyword evidence="1" id="KW-0732">Signal</keyword>
<dbReference type="EMBL" id="BAABAT010000129">
    <property type="protein sequence ID" value="GAA4264278.1"/>
    <property type="molecule type" value="Genomic_DNA"/>
</dbReference>
<gene>
    <name evidence="2" type="ORF">GCM10022255_116440</name>
</gene>
<evidence type="ECO:0000256" key="1">
    <source>
        <dbReference type="SAM" id="SignalP"/>
    </source>
</evidence>
<name>A0ABP8DW97_9ACTN</name>
<protein>
    <recommendedName>
        <fullName evidence="4">Secreted protein</fullName>
    </recommendedName>
</protein>
<feature type="chain" id="PRO_5046139577" description="Secreted protein" evidence="1">
    <location>
        <begin position="33"/>
        <end position="77"/>
    </location>
</feature>
<organism evidence="2 3">
    <name type="scientific">Dactylosporangium darangshiense</name>
    <dbReference type="NCBI Taxonomy" id="579108"/>
    <lineage>
        <taxon>Bacteria</taxon>
        <taxon>Bacillati</taxon>
        <taxon>Actinomycetota</taxon>
        <taxon>Actinomycetes</taxon>
        <taxon>Micromonosporales</taxon>
        <taxon>Micromonosporaceae</taxon>
        <taxon>Dactylosporangium</taxon>
    </lineage>
</organism>
<evidence type="ECO:0000313" key="2">
    <source>
        <dbReference type="EMBL" id="GAA4264278.1"/>
    </source>
</evidence>
<evidence type="ECO:0008006" key="4">
    <source>
        <dbReference type="Google" id="ProtNLM"/>
    </source>
</evidence>
<accession>A0ABP8DW97</accession>
<keyword evidence="3" id="KW-1185">Reference proteome</keyword>
<evidence type="ECO:0000313" key="3">
    <source>
        <dbReference type="Proteomes" id="UP001500620"/>
    </source>
</evidence>
<feature type="signal peptide" evidence="1">
    <location>
        <begin position="1"/>
        <end position="32"/>
    </location>
</feature>
<comment type="caution">
    <text evidence="2">The sequence shown here is derived from an EMBL/GenBank/DDBJ whole genome shotgun (WGS) entry which is preliminary data.</text>
</comment>
<dbReference type="InterPro" id="IPR006311">
    <property type="entry name" value="TAT_signal"/>
</dbReference>
<reference evidence="3" key="1">
    <citation type="journal article" date="2019" name="Int. J. Syst. Evol. Microbiol.">
        <title>The Global Catalogue of Microorganisms (GCM) 10K type strain sequencing project: providing services to taxonomists for standard genome sequencing and annotation.</title>
        <authorList>
            <consortium name="The Broad Institute Genomics Platform"/>
            <consortium name="The Broad Institute Genome Sequencing Center for Infectious Disease"/>
            <person name="Wu L."/>
            <person name="Ma J."/>
        </authorList>
    </citation>
    <scope>NUCLEOTIDE SEQUENCE [LARGE SCALE GENOMIC DNA]</scope>
    <source>
        <strain evidence="3">JCM 17441</strain>
    </source>
</reference>
<dbReference type="PROSITE" id="PS51318">
    <property type="entry name" value="TAT"/>
    <property type="match status" value="1"/>
</dbReference>
<proteinExistence type="predicted"/>
<dbReference type="Proteomes" id="UP001500620">
    <property type="component" value="Unassembled WGS sequence"/>
</dbReference>